<evidence type="ECO:0000256" key="1">
    <source>
        <dbReference type="ARBA" id="ARBA00022801"/>
    </source>
</evidence>
<dbReference type="AlphaFoldDB" id="A0A093JCX9"/>
<dbReference type="PANTHER" id="PTHR47958">
    <property type="entry name" value="ATP-DEPENDENT RNA HELICASE DBP3"/>
    <property type="match status" value="1"/>
</dbReference>
<reference evidence="4 5" key="1">
    <citation type="submission" date="2014-04" db="EMBL/GenBank/DDBJ databases">
        <title>Genome evolution of avian class.</title>
        <authorList>
            <person name="Zhang G."/>
            <person name="Li C."/>
        </authorList>
    </citation>
    <scope>NUCLEOTIDE SEQUENCE [LARGE SCALE GENOMIC DNA]</scope>
    <source>
        <strain evidence="4">BGI_N326</strain>
    </source>
</reference>
<protein>
    <submittedName>
        <fullName evidence="4">ATP-dependent RNA helicase DDX25</fullName>
    </submittedName>
</protein>
<evidence type="ECO:0000313" key="5">
    <source>
        <dbReference type="Proteomes" id="UP000054232"/>
    </source>
</evidence>
<dbReference type="Pfam" id="PF00270">
    <property type="entry name" value="DEAD"/>
    <property type="match status" value="1"/>
</dbReference>
<evidence type="ECO:0000259" key="3">
    <source>
        <dbReference type="PROSITE" id="PS51192"/>
    </source>
</evidence>
<evidence type="ECO:0000313" key="4">
    <source>
        <dbReference type="EMBL" id="KFW08834.1"/>
    </source>
</evidence>
<dbReference type="EMBL" id="KK573267">
    <property type="protein sequence ID" value="KFW08834.1"/>
    <property type="molecule type" value="Genomic_DNA"/>
</dbReference>
<keyword evidence="2 4" id="KW-0547">Nucleotide-binding</keyword>
<proteinExistence type="predicted"/>
<accession>A0A093JCX9</accession>
<dbReference type="Gene3D" id="3.40.50.300">
    <property type="entry name" value="P-loop containing nucleotide triphosphate hydrolases"/>
    <property type="match status" value="1"/>
</dbReference>
<dbReference type="SMART" id="SM00487">
    <property type="entry name" value="DEXDc"/>
    <property type="match status" value="1"/>
</dbReference>
<keyword evidence="2 4" id="KW-0347">Helicase</keyword>
<sequence>KKELLQGVYMTGFNRPSRIQGTALPIMLAYPPQNLIAQSQSGTGKTAAFALAMLSRVNPAEKYPQSLCLAPTYELALQIGQVIDSARRWDGTAPLAVLQGARLEQQIVIGTPGTMLDWCFKRRVIDLQKITLFVLDEADIMIDTQCLSYQSIRVQRALPKGCQMLLFSATFKETVRAFATQIVSNAIVIKLREEELTLSTIRQYYFLCWDREEKYQALCNVYGSITIGQAIIFCQVR</sequence>
<dbReference type="SUPFAM" id="SSF52540">
    <property type="entry name" value="P-loop containing nucleoside triphosphate hydrolases"/>
    <property type="match status" value="1"/>
</dbReference>
<feature type="domain" description="Helicase ATP-binding" evidence="3">
    <location>
        <begin position="26"/>
        <end position="189"/>
    </location>
</feature>
<dbReference type="InterPro" id="IPR011545">
    <property type="entry name" value="DEAD/DEAH_box_helicase_dom"/>
</dbReference>
<dbReference type="PROSITE" id="PS51192">
    <property type="entry name" value="HELICASE_ATP_BIND_1"/>
    <property type="match status" value="1"/>
</dbReference>
<evidence type="ECO:0000256" key="2">
    <source>
        <dbReference type="ARBA" id="ARBA00022806"/>
    </source>
</evidence>
<name>A0A093JCX9_EURHL</name>
<keyword evidence="5" id="KW-1185">Reference proteome</keyword>
<dbReference type="InterPro" id="IPR014001">
    <property type="entry name" value="Helicase_ATP-bd"/>
</dbReference>
<dbReference type="InterPro" id="IPR027417">
    <property type="entry name" value="P-loop_NTPase"/>
</dbReference>
<dbReference type="GO" id="GO:0003676">
    <property type="term" value="F:nucleic acid binding"/>
    <property type="evidence" value="ECO:0007669"/>
    <property type="project" value="InterPro"/>
</dbReference>
<dbReference type="GO" id="GO:0004386">
    <property type="term" value="F:helicase activity"/>
    <property type="evidence" value="ECO:0007669"/>
    <property type="project" value="UniProtKB-KW"/>
</dbReference>
<feature type="non-terminal residue" evidence="4">
    <location>
        <position position="237"/>
    </location>
</feature>
<feature type="non-terminal residue" evidence="4">
    <location>
        <position position="1"/>
    </location>
</feature>
<dbReference type="GO" id="GO:0016787">
    <property type="term" value="F:hydrolase activity"/>
    <property type="evidence" value="ECO:0007669"/>
    <property type="project" value="UniProtKB-KW"/>
</dbReference>
<keyword evidence="2 4" id="KW-0067">ATP-binding</keyword>
<dbReference type="GO" id="GO:0005524">
    <property type="term" value="F:ATP binding"/>
    <property type="evidence" value="ECO:0007669"/>
    <property type="project" value="InterPro"/>
</dbReference>
<dbReference type="Proteomes" id="UP000054232">
    <property type="component" value="Unassembled WGS sequence"/>
</dbReference>
<organism evidence="4 5">
    <name type="scientific">Eurypyga helias</name>
    <name type="common">Sunbittern</name>
    <name type="synonym">Ardea helias</name>
    <dbReference type="NCBI Taxonomy" id="54383"/>
    <lineage>
        <taxon>Eukaryota</taxon>
        <taxon>Metazoa</taxon>
        <taxon>Chordata</taxon>
        <taxon>Craniata</taxon>
        <taxon>Vertebrata</taxon>
        <taxon>Euteleostomi</taxon>
        <taxon>Archelosauria</taxon>
        <taxon>Archosauria</taxon>
        <taxon>Dinosauria</taxon>
        <taxon>Saurischia</taxon>
        <taxon>Theropoda</taxon>
        <taxon>Coelurosauria</taxon>
        <taxon>Aves</taxon>
        <taxon>Neognathae</taxon>
        <taxon>Neoaves</taxon>
        <taxon>Phaethontimorphae</taxon>
        <taxon>Eurypygiformes</taxon>
        <taxon>Eurypygidae</taxon>
        <taxon>Eurypyga</taxon>
    </lineage>
</organism>
<keyword evidence="1" id="KW-0378">Hydrolase</keyword>
<gene>
    <name evidence="4" type="ORF">N326_08325</name>
</gene>